<evidence type="ECO:0000256" key="4">
    <source>
        <dbReference type="ARBA" id="ARBA00022692"/>
    </source>
</evidence>
<reference evidence="11 12" key="1">
    <citation type="journal article" date="2017" name="ISME J.">
        <title>Energy and carbon metabolisms in a deep terrestrial subsurface fluid microbial community.</title>
        <authorList>
            <person name="Momper L."/>
            <person name="Jungbluth S.P."/>
            <person name="Lee M.D."/>
            <person name="Amend J.P."/>
        </authorList>
    </citation>
    <scope>NUCLEOTIDE SEQUENCE [LARGE SCALE GENOMIC DNA]</scope>
    <source>
        <strain evidence="11">SURF_17</strain>
    </source>
</reference>
<dbReference type="InterPro" id="IPR018047">
    <property type="entry name" value="Ammonium_transpt_CS"/>
</dbReference>
<sequence>MCRRTKTIMLMLTIVMLTLAFVPAAAFADEAVEATNRAIDTVWTLVAAFLVFFMQAGFAMVETGFTRAKNASNIMMKNLMDFSVGSIAFWAIGFGLMFGADSLGLFGTNGFFLNTGNPSTGDGLWQFAFWIFQVVFAATAATIVSGAMAERTKFVGYLMYSAVISALIYPIAGHWIWGGGWLSQRGFVDFAGSTVVHSIGGWSALAGAIALGPRVGKYGPNGTVKAIPGHNISLAALGVFILWFGWFGFNPGSTTKGTNLSIAIIATTTNLAAAAGAISAMITIWVRHGKPDTSMTLNGALAGLVAITAPCACVSPASAVIIGAIAGMLVVVSVEFIDRTLKIDDPVGAISVHGVCGAFGTLSVGLFAQANYGEASGVGAVNGLFFGGGLAQFWVQLTGVVSVFIWTFAAAGILFLVLRKTVGLRVTREEELRGLDIGEHGMEAYSGFQIFATE</sequence>
<dbReference type="PROSITE" id="PS01219">
    <property type="entry name" value="AMMONIUM_TRANSP"/>
    <property type="match status" value="1"/>
</dbReference>
<dbReference type="SUPFAM" id="SSF111352">
    <property type="entry name" value="Ammonium transporter"/>
    <property type="match status" value="1"/>
</dbReference>
<comment type="similarity">
    <text evidence="2 8">Belongs to the ammonia transporter channel (TC 1.A.11.2) family.</text>
</comment>
<keyword evidence="4 8" id="KW-0812">Transmembrane</keyword>
<evidence type="ECO:0000313" key="12">
    <source>
        <dbReference type="Proteomes" id="UP000285961"/>
    </source>
</evidence>
<dbReference type="NCBIfam" id="TIGR00836">
    <property type="entry name" value="amt"/>
    <property type="match status" value="1"/>
</dbReference>
<evidence type="ECO:0000256" key="9">
    <source>
        <dbReference type="SAM" id="SignalP"/>
    </source>
</evidence>
<feature type="transmembrane region" description="Helical" evidence="8">
    <location>
        <begin position="350"/>
        <end position="368"/>
    </location>
</feature>
<evidence type="ECO:0000256" key="3">
    <source>
        <dbReference type="ARBA" id="ARBA00022448"/>
    </source>
</evidence>
<accession>A0A419EWB9</accession>
<feature type="signal peptide" evidence="9">
    <location>
        <begin position="1"/>
        <end position="28"/>
    </location>
</feature>
<feature type="chain" id="PRO_5019289005" description="Ammonium transporter" evidence="9">
    <location>
        <begin position="29"/>
        <end position="454"/>
    </location>
</feature>
<feature type="transmembrane region" description="Helical" evidence="8">
    <location>
        <begin position="297"/>
        <end position="330"/>
    </location>
</feature>
<name>A0A419EWB9_9BACT</name>
<gene>
    <name evidence="11" type="ORF">C4532_12000</name>
</gene>
<dbReference type="InterPro" id="IPR029020">
    <property type="entry name" value="Ammonium/urea_transptr"/>
</dbReference>
<dbReference type="InterPro" id="IPR001905">
    <property type="entry name" value="Ammonium_transpt"/>
</dbReference>
<evidence type="ECO:0000256" key="2">
    <source>
        <dbReference type="ARBA" id="ARBA00005887"/>
    </source>
</evidence>
<dbReference type="Pfam" id="PF00909">
    <property type="entry name" value="Ammonium_transp"/>
    <property type="match status" value="1"/>
</dbReference>
<dbReference type="PANTHER" id="PTHR11730:SF89">
    <property type="entry name" value="AMMONIUM TRANSPORTER SLL0108-RELATED"/>
    <property type="match status" value="1"/>
</dbReference>
<comment type="caution">
    <text evidence="11">The sequence shown here is derived from an EMBL/GenBank/DDBJ whole genome shotgun (WGS) entry which is preliminary data.</text>
</comment>
<feature type="transmembrane region" description="Helical" evidence="8">
    <location>
        <begin position="38"/>
        <end position="61"/>
    </location>
</feature>
<comment type="subcellular location">
    <subcellularLocation>
        <location evidence="8">Cell membrane</location>
        <topology evidence="8">Multi-pass membrane protein</topology>
    </subcellularLocation>
    <subcellularLocation>
        <location evidence="1">Membrane</location>
        <topology evidence="1">Multi-pass membrane protein</topology>
    </subcellularLocation>
</comment>
<feature type="transmembrane region" description="Helical" evidence="8">
    <location>
        <begin position="400"/>
        <end position="418"/>
    </location>
</feature>
<feature type="transmembrane region" description="Helical" evidence="8">
    <location>
        <begin position="190"/>
        <end position="211"/>
    </location>
</feature>
<evidence type="ECO:0000259" key="10">
    <source>
        <dbReference type="Pfam" id="PF00909"/>
    </source>
</evidence>
<dbReference type="GO" id="GO:0097272">
    <property type="term" value="P:ammonium homeostasis"/>
    <property type="evidence" value="ECO:0007669"/>
    <property type="project" value="TreeGrafter"/>
</dbReference>
<evidence type="ECO:0000256" key="8">
    <source>
        <dbReference type="RuleBase" id="RU362002"/>
    </source>
</evidence>
<evidence type="ECO:0000256" key="6">
    <source>
        <dbReference type="ARBA" id="ARBA00023136"/>
    </source>
</evidence>
<dbReference type="FunFam" id="1.10.3430.10:FF:000008">
    <property type="entry name" value="Ammonium transporter"/>
    <property type="match status" value="1"/>
</dbReference>
<dbReference type="EMBL" id="QZKI01000089">
    <property type="protein sequence ID" value="RJP68762.1"/>
    <property type="molecule type" value="Genomic_DNA"/>
</dbReference>
<dbReference type="PANTHER" id="PTHR11730">
    <property type="entry name" value="AMMONIUM TRANSPORTER"/>
    <property type="match status" value="1"/>
</dbReference>
<feature type="domain" description="Ammonium transporter AmtB-like" evidence="10">
    <location>
        <begin position="42"/>
        <end position="445"/>
    </location>
</feature>
<evidence type="ECO:0000313" key="11">
    <source>
        <dbReference type="EMBL" id="RJP68762.1"/>
    </source>
</evidence>
<keyword evidence="7 8" id="KW-0924">Ammonia transport</keyword>
<proteinExistence type="inferred from homology"/>
<evidence type="ECO:0000256" key="1">
    <source>
        <dbReference type="ARBA" id="ARBA00004141"/>
    </source>
</evidence>
<organism evidence="11 12">
    <name type="scientific">Candidatus Abyssobacteria bacterium SURF_17</name>
    <dbReference type="NCBI Taxonomy" id="2093361"/>
    <lineage>
        <taxon>Bacteria</taxon>
        <taxon>Pseudomonadati</taxon>
        <taxon>Candidatus Hydrogenedentota</taxon>
        <taxon>Candidatus Abyssobacteria</taxon>
    </lineage>
</organism>
<feature type="transmembrane region" description="Helical" evidence="8">
    <location>
        <begin position="82"/>
        <end position="107"/>
    </location>
</feature>
<keyword evidence="3 8" id="KW-0813">Transport</keyword>
<dbReference type="GO" id="GO:0005886">
    <property type="term" value="C:plasma membrane"/>
    <property type="evidence" value="ECO:0007669"/>
    <property type="project" value="UniProtKB-SubCell"/>
</dbReference>
<feature type="transmembrane region" description="Helical" evidence="8">
    <location>
        <begin position="261"/>
        <end position="285"/>
    </location>
</feature>
<dbReference type="InterPro" id="IPR024041">
    <property type="entry name" value="NH4_transpt_AmtB-like_dom"/>
</dbReference>
<keyword evidence="6 8" id="KW-0472">Membrane</keyword>
<keyword evidence="9" id="KW-0732">Signal</keyword>
<feature type="transmembrane region" description="Helical" evidence="8">
    <location>
        <begin position="375"/>
        <end position="394"/>
    </location>
</feature>
<dbReference type="GO" id="GO:0008519">
    <property type="term" value="F:ammonium channel activity"/>
    <property type="evidence" value="ECO:0007669"/>
    <property type="project" value="InterPro"/>
</dbReference>
<feature type="transmembrane region" description="Helical" evidence="8">
    <location>
        <begin position="127"/>
        <end position="147"/>
    </location>
</feature>
<evidence type="ECO:0000256" key="5">
    <source>
        <dbReference type="ARBA" id="ARBA00022989"/>
    </source>
</evidence>
<keyword evidence="5 8" id="KW-1133">Transmembrane helix</keyword>
<evidence type="ECO:0000256" key="7">
    <source>
        <dbReference type="ARBA" id="ARBA00023177"/>
    </source>
</evidence>
<feature type="transmembrane region" description="Helical" evidence="8">
    <location>
        <begin position="154"/>
        <end position="178"/>
    </location>
</feature>
<dbReference type="Proteomes" id="UP000285961">
    <property type="component" value="Unassembled WGS sequence"/>
</dbReference>
<feature type="transmembrane region" description="Helical" evidence="8">
    <location>
        <begin position="232"/>
        <end position="249"/>
    </location>
</feature>
<protein>
    <recommendedName>
        <fullName evidence="8">Ammonium transporter</fullName>
    </recommendedName>
</protein>
<dbReference type="AlphaFoldDB" id="A0A419EWB9"/>
<dbReference type="Gene3D" id="1.10.3430.10">
    <property type="entry name" value="Ammonium transporter AmtB like domains"/>
    <property type="match status" value="1"/>
</dbReference>